<feature type="compositionally biased region" description="Polar residues" evidence="1">
    <location>
        <begin position="368"/>
        <end position="377"/>
    </location>
</feature>
<dbReference type="AlphaFoldDB" id="A0AA39KHX4"/>
<evidence type="ECO:0000313" key="2">
    <source>
        <dbReference type="EMBL" id="KAK0162460.1"/>
    </source>
</evidence>
<proteinExistence type="predicted"/>
<evidence type="ECO:0000256" key="1">
    <source>
        <dbReference type="SAM" id="MobiDB-lite"/>
    </source>
</evidence>
<feature type="compositionally biased region" description="Low complexity" evidence="1">
    <location>
        <begin position="181"/>
        <end position="199"/>
    </location>
</feature>
<reference evidence="2" key="2">
    <citation type="submission" date="2023-03" db="EMBL/GenBank/DDBJ databases">
        <authorList>
            <person name="Inwood S.N."/>
            <person name="Skelly J.G."/>
            <person name="Guhlin J."/>
            <person name="Harrop T.W.R."/>
            <person name="Goldson S.G."/>
            <person name="Dearden P.K."/>
        </authorList>
    </citation>
    <scope>NUCLEOTIDE SEQUENCE</scope>
    <source>
        <strain evidence="2">Lincoln</strain>
        <tissue evidence="2">Whole body</tissue>
    </source>
</reference>
<dbReference type="EMBL" id="JAQQBR010001833">
    <property type="protein sequence ID" value="KAK0162460.1"/>
    <property type="molecule type" value="Genomic_DNA"/>
</dbReference>
<dbReference type="PANTHER" id="PTHR39952">
    <property type="entry name" value="FI02073P"/>
    <property type="match status" value="1"/>
</dbReference>
<reference evidence="2" key="1">
    <citation type="journal article" date="2023" name="bioRxiv">
        <title>Scaffold-level genome assemblies of two parasitoid biocontrol wasps reveal the parthenogenesis mechanism and an associated novel virus.</title>
        <authorList>
            <person name="Inwood S."/>
            <person name="Skelly J."/>
            <person name="Guhlin J."/>
            <person name="Harrop T."/>
            <person name="Goldson S."/>
            <person name="Dearden P."/>
        </authorList>
    </citation>
    <scope>NUCLEOTIDE SEQUENCE</scope>
    <source>
        <strain evidence="2">Lincoln</strain>
        <tissue evidence="2">Whole body</tissue>
    </source>
</reference>
<feature type="region of interest" description="Disordered" evidence="1">
    <location>
        <begin position="350"/>
        <end position="377"/>
    </location>
</feature>
<organism evidence="2 3">
    <name type="scientific">Microctonus hyperodae</name>
    <name type="common">Parasitoid wasp</name>
    <dbReference type="NCBI Taxonomy" id="165561"/>
    <lineage>
        <taxon>Eukaryota</taxon>
        <taxon>Metazoa</taxon>
        <taxon>Ecdysozoa</taxon>
        <taxon>Arthropoda</taxon>
        <taxon>Hexapoda</taxon>
        <taxon>Insecta</taxon>
        <taxon>Pterygota</taxon>
        <taxon>Neoptera</taxon>
        <taxon>Endopterygota</taxon>
        <taxon>Hymenoptera</taxon>
        <taxon>Apocrita</taxon>
        <taxon>Ichneumonoidea</taxon>
        <taxon>Braconidae</taxon>
        <taxon>Euphorinae</taxon>
        <taxon>Microctonus</taxon>
    </lineage>
</organism>
<evidence type="ECO:0000313" key="3">
    <source>
        <dbReference type="Proteomes" id="UP001168972"/>
    </source>
</evidence>
<sequence length="522" mass="58058">MGCISVKNGRIEDNVITVVSKIFWLEDLKTRVSELQNAFFGNLIRPFFSEIQPVKKYQKIPQNLALRLRAIRWRLPWSRSRGPAPTPDSNYGFHAQSMRHSTDVTDPTRENATTISTPYGLIDTHQSNAPYSVLNPQSVTYTPSNASYSVLETPVPLWGPPPPYSDPNSPARRPQIVEPKVSSSACSTSSSTPVASTSPLQPPPPPARIINVKKTIDNYDTGEDHHTQRVLQHCTTADNYENTEEISNTTDAEGSSAGNIGHEATTIKSSRRSRRALRGVENDAFQKETSHQIAANKQSESELYFGDVSSCCGPESSLYELSVNKELASASDDVQQQDYVSSRMCKQRLSKRSRLPLPLPPQSQSSPHQDSSIDLTNECNYSNGDGETMNSSNTFLAPDAQYEIIQQSARYGYYGPKNDDFRDVTTSGYGFYSRDTTDADILTRDYRPMGKDDDNERNTSSGLNATTMSDDAELGREKITIRRNEQHQCCQTNINNSANDVDGDWQNVEQLKTDDGICPINV</sequence>
<dbReference type="PANTHER" id="PTHR39952:SF1">
    <property type="match status" value="1"/>
</dbReference>
<accession>A0AA39KHX4</accession>
<feature type="region of interest" description="Disordered" evidence="1">
    <location>
        <begin position="161"/>
        <end position="209"/>
    </location>
</feature>
<comment type="caution">
    <text evidence="2">The sequence shown here is derived from an EMBL/GenBank/DDBJ whole genome shotgun (WGS) entry which is preliminary data.</text>
</comment>
<feature type="region of interest" description="Disordered" evidence="1">
    <location>
        <begin position="445"/>
        <end position="467"/>
    </location>
</feature>
<dbReference type="Proteomes" id="UP001168972">
    <property type="component" value="Unassembled WGS sequence"/>
</dbReference>
<feature type="compositionally biased region" description="Polar residues" evidence="1">
    <location>
        <begin position="458"/>
        <end position="467"/>
    </location>
</feature>
<feature type="compositionally biased region" description="Basic and acidic residues" evidence="1">
    <location>
        <begin position="445"/>
        <end position="457"/>
    </location>
</feature>
<name>A0AA39KHX4_MICHY</name>
<gene>
    <name evidence="2" type="ORF">PV327_006235</name>
</gene>
<keyword evidence="3" id="KW-1185">Reference proteome</keyword>
<protein>
    <submittedName>
        <fullName evidence="2">Uncharacterized protein</fullName>
    </submittedName>
</protein>